<sequence length="323" mass="36630">MITTRFPAPIPDPCFSSNAQQCGRGWRLTSAKISCSWDFETRPWFPIKAKGKVKFLELYLIIFGSSFSIAAELFICPEKHQPLADDWSIPSEHLNNFEHSSISLFFLIYATVALCASRSPMQVPYGLLHVVAAFAFSQELLLFHLHSADHMGLEGQYHWLLQLIIFVCLCCTLLEIAAPQSILVALVRSMAVFFQGCWFIQMGLVLWIPAFTPKGCKMNNENDHKVVRCKDHMTEMRAKALANLQFNWYLATVVIFTLTLYSYMVNYLKARTQYLPLDHKDGISNIEIMKNAELASVPKHKRSNQGSHSSVELEAFAAVEVGR</sequence>
<evidence type="ECO:0000313" key="1">
    <source>
        <dbReference type="EMBL" id="KAJ7545124.1"/>
    </source>
</evidence>
<comment type="caution">
    <text evidence="1">The sequence shown here is derived from an EMBL/GenBank/DDBJ whole genome shotgun (WGS) entry which is preliminary data.</text>
</comment>
<name>A0ACC2CTC7_DIPCM</name>
<evidence type="ECO:0000313" key="2">
    <source>
        <dbReference type="Proteomes" id="UP001162992"/>
    </source>
</evidence>
<accession>A0ACC2CTC7</accession>
<gene>
    <name evidence="1" type="ORF">O6H91_09G108000</name>
</gene>
<dbReference type="EMBL" id="CM055100">
    <property type="protein sequence ID" value="KAJ7545124.1"/>
    <property type="molecule type" value="Genomic_DNA"/>
</dbReference>
<proteinExistence type="predicted"/>
<organism evidence="1 2">
    <name type="scientific">Diphasiastrum complanatum</name>
    <name type="common">Issler's clubmoss</name>
    <name type="synonym">Lycopodium complanatum</name>
    <dbReference type="NCBI Taxonomy" id="34168"/>
    <lineage>
        <taxon>Eukaryota</taxon>
        <taxon>Viridiplantae</taxon>
        <taxon>Streptophyta</taxon>
        <taxon>Embryophyta</taxon>
        <taxon>Tracheophyta</taxon>
        <taxon>Lycopodiopsida</taxon>
        <taxon>Lycopodiales</taxon>
        <taxon>Lycopodiaceae</taxon>
        <taxon>Lycopodioideae</taxon>
        <taxon>Diphasiastrum</taxon>
    </lineage>
</organism>
<reference evidence="2" key="1">
    <citation type="journal article" date="2024" name="Proc. Natl. Acad. Sci. U.S.A.">
        <title>Extraordinary preservation of gene collinearity over three hundred million years revealed in homosporous lycophytes.</title>
        <authorList>
            <person name="Li C."/>
            <person name="Wickell D."/>
            <person name="Kuo L.Y."/>
            <person name="Chen X."/>
            <person name="Nie B."/>
            <person name="Liao X."/>
            <person name="Peng D."/>
            <person name="Ji J."/>
            <person name="Jenkins J."/>
            <person name="Williams M."/>
            <person name="Shu S."/>
            <person name="Plott C."/>
            <person name="Barry K."/>
            <person name="Rajasekar S."/>
            <person name="Grimwood J."/>
            <person name="Han X."/>
            <person name="Sun S."/>
            <person name="Hou Z."/>
            <person name="He W."/>
            <person name="Dai G."/>
            <person name="Sun C."/>
            <person name="Schmutz J."/>
            <person name="Leebens-Mack J.H."/>
            <person name="Li F.W."/>
            <person name="Wang L."/>
        </authorList>
    </citation>
    <scope>NUCLEOTIDE SEQUENCE [LARGE SCALE GENOMIC DNA]</scope>
    <source>
        <strain evidence="2">cv. PW_Plant_1</strain>
    </source>
</reference>
<dbReference type="Proteomes" id="UP001162992">
    <property type="component" value="Chromosome 9"/>
</dbReference>
<protein>
    <submittedName>
        <fullName evidence="1">Uncharacterized protein</fullName>
    </submittedName>
</protein>
<keyword evidence="2" id="KW-1185">Reference proteome</keyword>